<keyword evidence="9" id="KW-1185">Reference proteome</keyword>
<sequence length="376" mass="42030">MSLSEETLDSDTTPNESAFHLGLQSPNPDLSPHDLNHSAVETEHEESNLEQQLENLDFAEEAEGEEKERYEEAEKKDHGGRESDNDADGNASADEDDEGGEERNGDEIDGENVKKNERKRSHYPVRPEAEDCAYYMKTGLCKFGYNCKFNHPLRRKNQDVKEKVKENDESTEKPSQAECKFYLRTGGCKFGKACRYNHSPAKSSVGPILELNFLGLPIRPGEKECPYYMRNGSCKYGLNCRFNHPNPTTTGACDPPSGYGNGGSVSSQAAPRVNTVPWSSPRALNETAAYMPVMFSPPQVVPPPNLEWNGYQTTVYCPLERSLDATPVYVMNNPLPETAVYTHNQPQTLADEFPARPGQPECTFFLKTGDSTREFH</sequence>
<evidence type="ECO:0000313" key="9">
    <source>
        <dbReference type="Proteomes" id="UP001165190"/>
    </source>
</evidence>
<dbReference type="InterPro" id="IPR050974">
    <property type="entry name" value="Plant_ZF_CCCH"/>
</dbReference>
<feature type="zinc finger region" description="C3H1-type" evidence="5">
    <location>
        <begin position="173"/>
        <end position="201"/>
    </location>
</feature>
<dbReference type="AlphaFoldDB" id="A0A9W7J155"/>
<feature type="compositionally biased region" description="Basic and acidic residues" evidence="6">
    <location>
        <begin position="31"/>
        <end position="47"/>
    </location>
</feature>
<dbReference type="PANTHER" id="PTHR12506:SF20">
    <property type="entry name" value="ZINC FINGER CCCH DOMAIN-CONTAINING PROTEIN 67"/>
    <property type="match status" value="1"/>
</dbReference>
<dbReference type="SMART" id="SM00356">
    <property type="entry name" value="ZnF_C3H1"/>
    <property type="match status" value="3"/>
</dbReference>
<dbReference type="PANTHER" id="PTHR12506">
    <property type="entry name" value="PROTEIN PHOSPHATASE RELATED"/>
    <property type="match status" value="1"/>
</dbReference>
<keyword evidence="4" id="KW-0238">DNA-binding</keyword>
<comment type="caution">
    <text evidence="8">The sequence shown here is derived from an EMBL/GenBank/DDBJ whole genome shotgun (WGS) entry which is preliminary data.</text>
</comment>
<evidence type="ECO:0000256" key="4">
    <source>
        <dbReference type="ARBA" id="ARBA00023125"/>
    </source>
</evidence>
<feature type="compositionally biased region" description="Basic and acidic residues" evidence="6">
    <location>
        <begin position="101"/>
        <end position="115"/>
    </location>
</feature>
<dbReference type="SUPFAM" id="SSF90229">
    <property type="entry name" value="CCCH zinc finger"/>
    <property type="match status" value="3"/>
</dbReference>
<dbReference type="PROSITE" id="PS50103">
    <property type="entry name" value="ZF_C3H1"/>
    <property type="match status" value="3"/>
</dbReference>
<evidence type="ECO:0000256" key="1">
    <source>
        <dbReference type="ARBA" id="ARBA00022723"/>
    </source>
</evidence>
<reference evidence="8" key="1">
    <citation type="submission" date="2023-05" db="EMBL/GenBank/DDBJ databases">
        <title>Genome and transcriptome analyses reveal genes involved in the formation of fine ridges on petal epidermal cells in Hibiscus trionum.</title>
        <authorList>
            <person name="Koshimizu S."/>
            <person name="Masuda S."/>
            <person name="Ishii T."/>
            <person name="Shirasu K."/>
            <person name="Hoshino A."/>
            <person name="Arita M."/>
        </authorList>
    </citation>
    <scope>NUCLEOTIDE SEQUENCE</scope>
    <source>
        <strain evidence="8">Hamamatsu line</strain>
    </source>
</reference>
<keyword evidence="1 5" id="KW-0479">Metal-binding</keyword>
<dbReference type="GO" id="GO:0003729">
    <property type="term" value="F:mRNA binding"/>
    <property type="evidence" value="ECO:0007669"/>
    <property type="project" value="TreeGrafter"/>
</dbReference>
<dbReference type="Pfam" id="PF00642">
    <property type="entry name" value="zf-CCCH"/>
    <property type="match status" value="3"/>
</dbReference>
<keyword evidence="3 5" id="KW-0862">Zinc</keyword>
<dbReference type="InterPro" id="IPR036855">
    <property type="entry name" value="Znf_CCCH_sf"/>
</dbReference>
<name>A0A9W7J155_HIBTR</name>
<evidence type="ECO:0000256" key="5">
    <source>
        <dbReference type="PROSITE-ProRule" id="PRU00723"/>
    </source>
</evidence>
<feature type="domain" description="C3H1-type" evidence="7">
    <location>
        <begin position="173"/>
        <end position="201"/>
    </location>
</feature>
<keyword evidence="2 5" id="KW-0863">Zinc-finger</keyword>
<gene>
    <name evidence="8" type="ORF">HRI_004254300</name>
</gene>
<feature type="compositionally biased region" description="Basic and acidic residues" evidence="6">
    <location>
        <begin position="66"/>
        <end position="84"/>
    </location>
</feature>
<dbReference type="EMBL" id="BSYR01000045">
    <property type="protein sequence ID" value="GMJ05851.1"/>
    <property type="molecule type" value="Genomic_DNA"/>
</dbReference>
<evidence type="ECO:0000256" key="2">
    <source>
        <dbReference type="ARBA" id="ARBA00022771"/>
    </source>
</evidence>
<organism evidence="8 9">
    <name type="scientific">Hibiscus trionum</name>
    <name type="common">Flower of an hour</name>
    <dbReference type="NCBI Taxonomy" id="183268"/>
    <lineage>
        <taxon>Eukaryota</taxon>
        <taxon>Viridiplantae</taxon>
        <taxon>Streptophyta</taxon>
        <taxon>Embryophyta</taxon>
        <taxon>Tracheophyta</taxon>
        <taxon>Spermatophyta</taxon>
        <taxon>Magnoliopsida</taxon>
        <taxon>eudicotyledons</taxon>
        <taxon>Gunneridae</taxon>
        <taxon>Pentapetalae</taxon>
        <taxon>rosids</taxon>
        <taxon>malvids</taxon>
        <taxon>Malvales</taxon>
        <taxon>Malvaceae</taxon>
        <taxon>Malvoideae</taxon>
        <taxon>Hibiscus</taxon>
    </lineage>
</organism>
<protein>
    <recommendedName>
        <fullName evidence="7">C3H1-type domain-containing protein</fullName>
    </recommendedName>
</protein>
<feature type="domain" description="C3H1-type" evidence="7">
    <location>
        <begin position="219"/>
        <end position="247"/>
    </location>
</feature>
<feature type="zinc finger region" description="C3H1-type" evidence="5">
    <location>
        <begin position="219"/>
        <end position="247"/>
    </location>
</feature>
<feature type="domain" description="C3H1-type" evidence="7">
    <location>
        <begin position="126"/>
        <end position="154"/>
    </location>
</feature>
<dbReference type="Proteomes" id="UP001165190">
    <property type="component" value="Unassembled WGS sequence"/>
</dbReference>
<evidence type="ECO:0000259" key="7">
    <source>
        <dbReference type="PROSITE" id="PS50103"/>
    </source>
</evidence>
<accession>A0A9W7J155</accession>
<dbReference type="GO" id="GO:0008270">
    <property type="term" value="F:zinc ion binding"/>
    <property type="evidence" value="ECO:0007669"/>
    <property type="project" value="UniProtKB-KW"/>
</dbReference>
<evidence type="ECO:0000256" key="3">
    <source>
        <dbReference type="ARBA" id="ARBA00022833"/>
    </source>
</evidence>
<dbReference type="GO" id="GO:0003677">
    <property type="term" value="F:DNA binding"/>
    <property type="evidence" value="ECO:0007669"/>
    <property type="project" value="UniProtKB-KW"/>
</dbReference>
<dbReference type="InterPro" id="IPR000571">
    <property type="entry name" value="Znf_CCCH"/>
</dbReference>
<proteinExistence type="predicted"/>
<feature type="compositionally biased region" description="Polar residues" evidence="6">
    <location>
        <begin position="1"/>
        <end position="16"/>
    </location>
</feature>
<dbReference type="Gene3D" id="2.30.30.1190">
    <property type="match status" value="1"/>
</dbReference>
<evidence type="ECO:0000313" key="8">
    <source>
        <dbReference type="EMBL" id="GMJ05851.1"/>
    </source>
</evidence>
<dbReference type="Gene3D" id="4.10.1000.10">
    <property type="entry name" value="Zinc finger, CCCH-type"/>
    <property type="match status" value="1"/>
</dbReference>
<feature type="zinc finger region" description="C3H1-type" evidence="5">
    <location>
        <begin position="126"/>
        <end position="154"/>
    </location>
</feature>
<feature type="region of interest" description="Disordered" evidence="6">
    <location>
        <begin position="1"/>
        <end position="122"/>
    </location>
</feature>
<dbReference type="OrthoDB" id="411372at2759"/>
<evidence type="ECO:0000256" key="6">
    <source>
        <dbReference type="SAM" id="MobiDB-lite"/>
    </source>
</evidence>